<comment type="catalytic activity">
    <reaction evidence="3 5">
        <text>L-lysyl-[alpha-tubulin] + acetyl-CoA = N(6)-acetyl-L-lysyl-[alpha-tubulin] + CoA + H(+)</text>
        <dbReference type="Rhea" id="RHEA:15277"/>
        <dbReference type="Rhea" id="RHEA-COMP:11278"/>
        <dbReference type="Rhea" id="RHEA-COMP:11279"/>
        <dbReference type="ChEBI" id="CHEBI:15378"/>
        <dbReference type="ChEBI" id="CHEBI:29969"/>
        <dbReference type="ChEBI" id="CHEBI:57287"/>
        <dbReference type="ChEBI" id="CHEBI:57288"/>
        <dbReference type="ChEBI" id="CHEBI:61930"/>
        <dbReference type="EC" id="2.3.1.108"/>
    </reaction>
</comment>
<dbReference type="GO" id="GO:0048666">
    <property type="term" value="P:neuron development"/>
    <property type="evidence" value="ECO:0007669"/>
    <property type="project" value="UniProtKB-UniRule"/>
</dbReference>
<dbReference type="PANTHER" id="PTHR12327:SF0">
    <property type="entry name" value="ALPHA-TUBULIN N-ACETYLTRANSFERASE 1"/>
    <property type="match status" value="1"/>
</dbReference>
<dbReference type="GO" id="GO:0019799">
    <property type="term" value="F:tubulin N-acetyltransferase activity"/>
    <property type="evidence" value="ECO:0007669"/>
    <property type="project" value="UniProtKB-UniRule"/>
</dbReference>
<dbReference type="Pfam" id="PF05301">
    <property type="entry name" value="Acetyltransf_16"/>
    <property type="match status" value="1"/>
</dbReference>
<dbReference type="AlphaFoldDB" id="A0AAN9VGV9"/>
<feature type="binding site" evidence="5">
    <location>
        <begin position="121"/>
        <end position="134"/>
    </location>
    <ligand>
        <name>acetyl-CoA</name>
        <dbReference type="ChEBI" id="CHEBI:57288"/>
    </ligand>
</feature>
<name>A0AAN9VGV9_9ORTH</name>
<dbReference type="HAMAP" id="MF_03130">
    <property type="entry name" value="mec17"/>
    <property type="match status" value="1"/>
</dbReference>
<dbReference type="GO" id="GO:0005874">
    <property type="term" value="C:microtubule"/>
    <property type="evidence" value="ECO:0007669"/>
    <property type="project" value="InterPro"/>
</dbReference>
<feature type="site" description="Crucial for catalytic activity" evidence="5">
    <location>
        <position position="56"/>
    </location>
</feature>
<dbReference type="InterPro" id="IPR007965">
    <property type="entry name" value="GNAT_ATAT"/>
</dbReference>
<dbReference type="PROSITE" id="PS51730">
    <property type="entry name" value="GNAT_ATAT"/>
    <property type="match status" value="1"/>
</dbReference>
<feature type="binding site" evidence="5">
    <location>
        <begin position="157"/>
        <end position="166"/>
    </location>
    <ligand>
        <name>acetyl-CoA</name>
        <dbReference type="ChEBI" id="CHEBI:57288"/>
    </ligand>
</feature>
<organism evidence="7 8">
    <name type="scientific">Gryllus longicercus</name>
    <dbReference type="NCBI Taxonomy" id="2509291"/>
    <lineage>
        <taxon>Eukaryota</taxon>
        <taxon>Metazoa</taxon>
        <taxon>Ecdysozoa</taxon>
        <taxon>Arthropoda</taxon>
        <taxon>Hexapoda</taxon>
        <taxon>Insecta</taxon>
        <taxon>Pterygota</taxon>
        <taxon>Neoptera</taxon>
        <taxon>Polyneoptera</taxon>
        <taxon>Orthoptera</taxon>
        <taxon>Ensifera</taxon>
        <taxon>Gryllidea</taxon>
        <taxon>Grylloidea</taxon>
        <taxon>Gryllidae</taxon>
        <taxon>Gryllinae</taxon>
        <taxon>Gryllus</taxon>
    </lineage>
</organism>
<keyword evidence="1 5" id="KW-0808">Transferase</keyword>
<dbReference type="EC" id="2.3.1.108" evidence="4 5"/>
<dbReference type="FunFam" id="3.40.630.30:FF:000060">
    <property type="entry name" value="Alpha-tubulin N-acetyltransferase 1"/>
    <property type="match status" value="1"/>
</dbReference>
<dbReference type="Proteomes" id="UP001378592">
    <property type="component" value="Unassembled WGS sequence"/>
</dbReference>
<evidence type="ECO:0000256" key="2">
    <source>
        <dbReference type="ARBA" id="ARBA00023315"/>
    </source>
</evidence>
<evidence type="ECO:0000313" key="8">
    <source>
        <dbReference type="Proteomes" id="UP001378592"/>
    </source>
</evidence>
<dbReference type="PANTHER" id="PTHR12327">
    <property type="entry name" value="ALPHA-TUBULIN N-ACETYLTRANSFERASE 1"/>
    <property type="match status" value="1"/>
</dbReference>
<protein>
    <recommendedName>
        <fullName evidence="4 5">Alpha-tubulin N-acetyltransferase</fullName>
        <shortName evidence="5">Alpha-TAT</shortName>
        <shortName evidence="5">TAT</shortName>
        <ecNumber evidence="4 5">2.3.1.108</ecNumber>
    </recommendedName>
    <alternativeName>
        <fullName evidence="5">Acetyltransferase mec-17 homolog</fullName>
    </alternativeName>
</protein>
<comment type="function">
    <text evidence="5">Specifically acetylates 'Lys-40' in alpha-tubulin on the lumenal side of microtubules. Promotes microtubule destabilization and accelerates microtubule dynamics; this activity may be independent of acetylation activity. Acetylates alpha-tubulin with a slow enzymatic rate, due to a catalytic site that is not optimized for acetyl transfer. Enters the microtubule through each end and diffuses quickly throughout the lumen of microtubules. Acetylates only long/old microtubules because of its slow acetylation rate since it does not have time to act on dynamically unstable microtubules before the enzyme is released.</text>
</comment>
<evidence type="ECO:0000313" key="7">
    <source>
        <dbReference type="EMBL" id="KAK7862402.1"/>
    </source>
</evidence>
<evidence type="ECO:0000256" key="1">
    <source>
        <dbReference type="ARBA" id="ARBA00022679"/>
    </source>
</evidence>
<reference evidence="7 8" key="1">
    <citation type="submission" date="2024-03" db="EMBL/GenBank/DDBJ databases">
        <title>The genome assembly and annotation of the cricket Gryllus longicercus Weissman &amp; Gray.</title>
        <authorList>
            <person name="Szrajer S."/>
            <person name="Gray D."/>
            <person name="Ylla G."/>
        </authorList>
    </citation>
    <scope>NUCLEOTIDE SEQUENCE [LARGE SCALE GENOMIC DNA]</scope>
    <source>
        <strain evidence="7">DAG 2021-001</strain>
        <tissue evidence="7">Whole body minus gut</tissue>
    </source>
</reference>
<evidence type="ECO:0000256" key="5">
    <source>
        <dbReference type="HAMAP-Rule" id="MF_03130"/>
    </source>
</evidence>
<feature type="domain" description="N-acetyltransferase" evidence="6">
    <location>
        <begin position="1"/>
        <end position="187"/>
    </location>
</feature>
<dbReference type="Gene3D" id="3.40.630.30">
    <property type="match status" value="1"/>
</dbReference>
<sequence>MEFPFNVNAIFQTRISIIKRDLLPQGFSGDARAAWKCASQVSDIIDVMGLASARAQGLQKAITTGDRLRSYDHTLYLLVNPEGNGGKGVVVGLLKMGRKKLFVFDVNGQHHEMEPLCVLDFYIHESMQRMGCGKLLYEFMLQEEHIGPEQLAIDRPSEKFLAFLHKHYNLSKIIPQANNYVIFEEFFSNHADVPVLPAVTSTSVQSQWKSQLVSGSYGKTWYGSADDINRFSQSNPSLQRFGARKPSSSIGILLRHSLPDHTNGIVAAKSAPLSSGDNASIGARSITRESSCAATVIVEPKSVKSLSPVSLTSVGQEHNQSPVKTDLKFRHTPLW</sequence>
<gene>
    <name evidence="7" type="ORF">R5R35_008092</name>
</gene>
<evidence type="ECO:0000259" key="6">
    <source>
        <dbReference type="PROSITE" id="PS51730"/>
    </source>
</evidence>
<keyword evidence="2 5" id="KW-0012">Acyltransferase</keyword>
<evidence type="ECO:0000256" key="4">
    <source>
        <dbReference type="ARBA" id="ARBA00066570"/>
    </source>
</evidence>
<accession>A0AAN9VGV9</accession>
<evidence type="ECO:0000256" key="3">
    <source>
        <dbReference type="ARBA" id="ARBA00051998"/>
    </source>
</evidence>
<dbReference type="GO" id="GO:0070507">
    <property type="term" value="P:regulation of microtubule cytoskeleton organization"/>
    <property type="evidence" value="ECO:0007669"/>
    <property type="project" value="UniProtKB-UniRule"/>
</dbReference>
<dbReference type="EMBL" id="JAZDUA010000276">
    <property type="protein sequence ID" value="KAK7862402.1"/>
    <property type="molecule type" value="Genomic_DNA"/>
</dbReference>
<dbReference type="InterPro" id="IPR038746">
    <property type="entry name" value="Atat"/>
</dbReference>
<comment type="caution">
    <text evidence="7">The sequence shown here is derived from an EMBL/GenBank/DDBJ whole genome shotgun (WGS) entry which is preliminary data.</text>
</comment>
<comment type="similarity">
    <text evidence="5">Belongs to the acetyltransferase ATAT1 family.</text>
</comment>
<proteinExistence type="inferred from homology"/>
<keyword evidence="8" id="KW-1185">Reference proteome</keyword>